<keyword evidence="1" id="KW-0677">Repeat</keyword>
<feature type="repeat" description="ANK" evidence="3">
    <location>
        <begin position="274"/>
        <end position="306"/>
    </location>
</feature>
<evidence type="ECO:0000256" key="1">
    <source>
        <dbReference type="ARBA" id="ARBA00022737"/>
    </source>
</evidence>
<dbReference type="SUPFAM" id="SSF48403">
    <property type="entry name" value="Ankyrin repeat"/>
    <property type="match status" value="1"/>
</dbReference>
<feature type="repeat" description="ANK" evidence="3">
    <location>
        <begin position="183"/>
        <end position="215"/>
    </location>
</feature>
<protein>
    <recommendedName>
        <fullName evidence="4">F-box domain-containing protein</fullName>
    </recommendedName>
</protein>
<name>A0AAD5X1K5_9FUNG</name>
<dbReference type="Gene3D" id="1.25.40.20">
    <property type="entry name" value="Ankyrin repeat-containing domain"/>
    <property type="match status" value="3"/>
</dbReference>
<organism evidence="5 6">
    <name type="scientific">Rhizophlyctis rosea</name>
    <dbReference type="NCBI Taxonomy" id="64517"/>
    <lineage>
        <taxon>Eukaryota</taxon>
        <taxon>Fungi</taxon>
        <taxon>Fungi incertae sedis</taxon>
        <taxon>Chytridiomycota</taxon>
        <taxon>Chytridiomycota incertae sedis</taxon>
        <taxon>Chytridiomycetes</taxon>
        <taxon>Rhizophlyctidales</taxon>
        <taxon>Rhizophlyctidaceae</taxon>
        <taxon>Rhizophlyctis</taxon>
    </lineage>
</organism>
<evidence type="ECO:0000313" key="5">
    <source>
        <dbReference type="EMBL" id="KAJ3042760.1"/>
    </source>
</evidence>
<dbReference type="InterPro" id="IPR036047">
    <property type="entry name" value="F-box-like_dom_sf"/>
</dbReference>
<evidence type="ECO:0000313" key="6">
    <source>
        <dbReference type="Proteomes" id="UP001212841"/>
    </source>
</evidence>
<keyword evidence="2 3" id="KW-0040">ANK repeat</keyword>
<proteinExistence type="predicted"/>
<dbReference type="SUPFAM" id="SSF81383">
    <property type="entry name" value="F-box domain"/>
    <property type="match status" value="1"/>
</dbReference>
<dbReference type="AlphaFoldDB" id="A0AAD5X1K5"/>
<dbReference type="PROSITE" id="PS50088">
    <property type="entry name" value="ANK_REPEAT"/>
    <property type="match status" value="2"/>
</dbReference>
<accession>A0AAD5X1K5</accession>
<gene>
    <name evidence="5" type="ORF">HK097_001906</name>
</gene>
<sequence length="551" mass="61018">MAATATPLNTLPTELLPLLLTFTTISDAIHLRLTCRRMYRSISDDDLAYPYAKQFVSNRPKDWGAWKLEYTIKQLTERGLPKPMICKVLQIVMDWKLQNAKQWTSWSIEDFLVTAIKHFEISTVEFALKYKPDIHHDHSLPICVASQRGSLPILTLLLHHSANPNANSHLKSPHPFKHSNYETVTTPLIRACTFSQLPAMRYLIEKGADISVDDYAVAKVAVRRDSPEMLQLLIDNGLDPTYDSNRLLHTAIIHTHTKVVNYLLRTCGVNPNDRDGAFLYQACVKGSFEIVQALLDCGADVNKPYRGGVPIMVAWNLDVVQLLVDFGADVNKGLEHACRLDLVGVAEFLVGRGADPGVLESAVVRVAAKKGDAEFLGRLIWKGGVDVHACEDEAIKNASVLGHAECVNVLLQNSTFDTDVLSWAAYGAGMGGHLPILKILNNNGADVHFSDEMLLREAVTAGYVMIVEYLLQCGGDPHRRAKHVDSEKAWTALEHAVLRGEVVMLRTVVGVGKCWENVDAFEKACRLAETLGASLQLMNVLDEARNQIPCT</sequence>
<comment type="caution">
    <text evidence="5">The sequence shown here is derived from an EMBL/GenBank/DDBJ whole genome shotgun (WGS) entry which is preliminary data.</text>
</comment>
<reference evidence="5" key="1">
    <citation type="submission" date="2020-05" db="EMBL/GenBank/DDBJ databases">
        <title>Phylogenomic resolution of chytrid fungi.</title>
        <authorList>
            <person name="Stajich J.E."/>
            <person name="Amses K."/>
            <person name="Simmons R."/>
            <person name="Seto K."/>
            <person name="Myers J."/>
            <person name="Bonds A."/>
            <person name="Quandt C.A."/>
            <person name="Barry K."/>
            <person name="Liu P."/>
            <person name="Grigoriev I."/>
            <person name="Longcore J.E."/>
            <person name="James T.Y."/>
        </authorList>
    </citation>
    <scope>NUCLEOTIDE SEQUENCE</scope>
    <source>
        <strain evidence="5">JEL0318</strain>
    </source>
</reference>
<dbReference type="InterPro" id="IPR001810">
    <property type="entry name" value="F-box_dom"/>
</dbReference>
<evidence type="ECO:0000256" key="3">
    <source>
        <dbReference type="PROSITE-ProRule" id="PRU00023"/>
    </source>
</evidence>
<dbReference type="Proteomes" id="UP001212841">
    <property type="component" value="Unassembled WGS sequence"/>
</dbReference>
<dbReference type="EMBL" id="JADGJD010001395">
    <property type="protein sequence ID" value="KAJ3042760.1"/>
    <property type="molecule type" value="Genomic_DNA"/>
</dbReference>
<dbReference type="Pfam" id="PF12796">
    <property type="entry name" value="Ank_2"/>
    <property type="match status" value="2"/>
</dbReference>
<evidence type="ECO:0000259" key="4">
    <source>
        <dbReference type="PROSITE" id="PS50181"/>
    </source>
</evidence>
<evidence type="ECO:0000256" key="2">
    <source>
        <dbReference type="ARBA" id="ARBA00023043"/>
    </source>
</evidence>
<dbReference type="SMART" id="SM00248">
    <property type="entry name" value="ANK"/>
    <property type="match status" value="10"/>
</dbReference>
<dbReference type="PROSITE" id="PS50181">
    <property type="entry name" value="FBOX"/>
    <property type="match status" value="1"/>
</dbReference>
<keyword evidence="6" id="KW-1185">Reference proteome</keyword>
<dbReference type="InterPro" id="IPR036770">
    <property type="entry name" value="Ankyrin_rpt-contain_sf"/>
</dbReference>
<feature type="domain" description="F-box" evidence="4">
    <location>
        <begin position="5"/>
        <end position="52"/>
    </location>
</feature>
<dbReference type="PANTHER" id="PTHR24126">
    <property type="entry name" value="ANKYRIN REPEAT, PH AND SEC7 DOMAIN CONTAINING PROTEIN SECG-RELATED"/>
    <property type="match status" value="1"/>
</dbReference>
<dbReference type="InterPro" id="IPR002110">
    <property type="entry name" value="Ankyrin_rpt"/>
</dbReference>